<dbReference type="GO" id="GO:0005737">
    <property type="term" value="C:cytoplasm"/>
    <property type="evidence" value="ECO:0007669"/>
    <property type="project" value="UniProtKB-SubCell"/>
</dbReference>
<dbReference type="NCBIfam" id="TIGR00152">
    <property type="entry name" value="dephospho-CoA kinase"/>
    <property type="match status" value="1"/>
</dbReference>
<dbReference type="GO" id="GO:0005524">
    <property type="term" value="F:ATP binding"/>
    <property type="evidence" value="ECO:0007669"/>
    <property type="project" value="UniProtKB-UniRule"/>
</dbReference>
<dbReference type="GO" id="GO:0015937">
    <property type="term" value="P:coenzyme A biosynthetic process"/>
    <property type="evidence" value="ECO:0007669"/>
    <property type="project" value="UniProtKB-UniRule"/>
</dbReference>
<comment type="function">
    <text evidence="5">Catalyzes the phosphorylation of the 3'-hydroxyl group of dephosphocoenzyme A to form coenzyme A.</text>
</comment>
<dbReference type="Gene3D" id="3.40.50.300">
    <property type="entry name" value="P-loop containing nucleotide triphosphate hydrolases"/>
    <property type="match status" value="1"/>
</dbReference>
<keyword evidence="5" id="KW-0963">Cytoplasm</keyword>
<evidence type="ECO:0000313" key="9">
    <source>
        <dbReference type="Proteomes" id="UP000566324"/>
    </source>
</evidence>
<comment type="pathway">
    <text evidence="5">Cofactor biosynthesis; coenzyme A biosynthesis; CoA from (R)-pantothenate: step 5/5.</text>
</comment>
<dbReference type="SUPFAM" id="SSF52540">
    <property type="entry name" value="P-loop containing nucleoside triphosphate hydrolases"/>
    <property type="match status" value="1"/>
</dbReference>
<dbReference type="PROSITE" id="PS51219">
    <property type="entry name" value="DPCK"/>
    <property type="match status" value="1"/>
</dbReference>
<feature type="binding site" evidence="5">
    <location>
        <begin position="11"/>
        <end position="16"/>
    </location>
    <ligand>
        <name>ATP</name>
        <dbReference type="ChEBI" id="CHEBI:30616"/>
    </ligand>
</feature>
<evidence type="ECO:0000256" key="6">
    <source>
        <dbReference type="NCBIfam" id="TIGR00152"/>
    </source>
</evidence>
<evidence type="ECO:0000313" key="8">
    <source>
        <dbReference type="EMBL" id="MBB4633081.1"/>
    </source>
</evidence>
<evidence type="ECO:0000256" key="7">
    <source>
        <dbReference type="SAM" id="MobiDB-lite"/>
    </source>
</evidence>
<dbReference type="GO" id="GO:0004140">
    <property type="term" value="F:dephospho-CoA kinase activity"/>
    <property type="evidence" value="ECO:0007669"/>
    <property type="project" value="UniProtKB-UniRule"/>
</dbReference>
<evidence type="ECO:0000256" key="3">
    <source>
        <dbReference type="ARBA" id="ARBA00022840"/>
    </source>
</evidence>
<keyword evidence="3 5" id="KW-0067">ATP-binding</keyword>
<comment type="catalytic activity">
    <reaction evidence="5">
        <text>3'-dephospho-CoA + ATP = ADP + CoA + H(+)</text>
        <dbReference type="Rhea" id="RHEA:18245"/>
        <dbReference type="ChEBI" id="CHEBI:15378"/>
        <dbReference type="ChEBI" id="CHEBI:30616"/>
        <dbReference type="ChEBI" id="CHEBI:57287"/>
        <dbReference type="ChEBI" id="CHEBI:57328"/>
        <dbReference type="ChEBI" id="CHEBI:456216"/>
        <dbReference type="EC" id="2.7.1.24"/>
    </reaction>
</comment>
<keyword evidence="4 5" id="KW-0173">Coenzyme A biosynthesis</keyword>
<comment type="similarity">
    <text evidence="1 5">Belongs to the CoaE family.</text>
</comment>
<dbReference type="AlphaFoldDB" id="A0A7W7F758"/>
<dbReference type="InterPro" id="IPR027417">
    <property type="entry name" value="P-loop_NTPase"/>
</dbReference>
<keyword evidence="2 5" id="KW-0547">Nucleotide-binding</keyword>
<dbReference type="CDD" id="cd02022">
    <property type="entry name" value="DPCK"/>
    <property type="match status" value="1"/>
</dbReference>
<feature type="compositionally biased region" description="Low complexity" evidence="7">
    <location>
        <begin position="206"/>
        <end position="237"/>
    </location>
</feature>
<keyword evidence="5 8" id="KW-0418">Kinase</keyword>
<evidence type="ECO:0000256" key="4">
    <source>
        <dbReference type="ARBA" id="ARBA00022993"/>
    </source>
</evidence>
<accession>A0A7W7F758</accession>
<dbReference type="PANTHER" id="PTHR10695:SF46">
    <property type="entry name" value="BIFUNCTIONAL COENZYME A SYNTHASE-RELATED"/>
    <property type="match status" value="1"/>
</dbReference>
<dbReference type="PANTHER" id="PTHR10695">
    <property type="entry name" value="DEPHOSPHO-COA KINASE-RELATED"/>
    <property type="match status" value="1"/>
</dbReference>
<keyword evidence="5 8" id="KW-0808">Transferase</keyword>
<dbReference type="InterPro" id="IPR001977">
    <property type="entry name" value="Depp_CoAkinase"/>
</dbReference>
<dbReference type="Proteomes" id="UP000566324">
    <property type="component" value="Unassembled WGS sequence"/>
</dbReference>
<dbReference type="HAMAP" id="MF_00376">
    <property type="entry name" value="Dephospho_CoA_kinase"/>
    <property type="match status" value="1"/>
</dbReference>
<dbReference type="EMBL" id="JACHNZ010000033">
    <property type="protein sequence ID" value="MBB4633081.1"/>
    <property type="molecule type" value="Genomic_DNA"/>
</dbReference>
<dbReference type="EC" id="2.7.1.24" evidence="5 6"/>
<organism evidence="8 9">
    <name type="scientific">Sphingosinicella soli</name>
    <dbReference type="NCBI Taxonomy" id="333708"/>
    <lineage>
        <taxon>Bacteria</taxon>
        <taxon>Pseudomonadati</taxon>
        <taxon>Pseudomonadota</taxon>
        <taxon>Alphaproteobacteria</taxon>
        <taxon>Sphingomonadales</taxon>
        <taxon>Sphingosinicellaceae</taxon>
        <taxon>Sphingosinicella</taxon>
    </lineage>
</organism>
<evidence type="ECO:0000256" key="2">
    <source>
        <dbReference type="ARBA" id="ARBA00022741"/>
    </source>
</evidence>
<proteinExistence type="inferred from homology"/>
<gene>
    <name evidence="5" type="primary">coaE</name>
    <name evidence="8" type="ORF">GGQ98_002710</name>
</gene>
<evidence type="ECO:0000256" key="1">
    <source>
        <dbReference type="ARBA" id="ARBA00009018"/>
    </source>
</evidence>
<keyword evidence="9" id="KW-1185">Reference proteome</keyword>
<comment type="caution">
    <text evidence="8">The sequence shown here is derived from an EMBL/GenBank/DDBJ whole genome shotgun (WGS) entry which is preliminary data.</text>
</comment>
<name>A0A7W7F758_9SPHN</name>
<evidence type="ECO:0000256" key="5">
    <source>
        <dbReference type="HAMAP-Rule" id="MF_00376"/>
    </source>
</evidence>
<comment type="subcellular location">
    <subcellularLocation>
        <location evidence="5">Cytoplasm</location>
    </subcellularLocation>
</comment>
<sequence length="245" mass="26442">MIMLGLTGSIGMGKSTVAAMLRRAGVPVFDADAEVHRLQRPGGEALTPIEAAFPGTTGPGGLDRAKLGAAVFGNAEARRRLEAIVHPMVRQAQQAFLAAARENRTAIAALDIPLLFEGGSHALVDATIVVSAPAHVQRRRVLARAGMTPEKFESILATQMRDREKRRRADFVIDTGRSLRVTRAEIRHLVSCLRRHGVRYCKSCVRSSSTPRRPVSTRRTGIASARSAASSLSAASRRGARFTRT</sequence>
<feature type="region of interest" description="Disordered" evidence="7">
    <location>
        <begin position="206"/>
        <end position="245"/>
    </location>
</feature>
<dbReference type="UniPathway" id="UPA00241">
    <property type="reaction ID" value="UER00356"/>
</dbReference>
<dbReference type="Pfam" id="PF01121">
    <property type="entry name" value="CoaE"/>
    <property type="match status" value="1"/>
</dbReference>
<protein>
    <recommendedName>
        <fullName evidence="5 6">Dephospho-CoA kinase</fullName>
        <ecNumber evidence="5 6">2.7.1.24</ecNumber>
    </recommendedName>
    <alternativeName>
        <fullName evidence="5">Dephosphocoenzyme A kinase</fullName>
    </alternativeName>
</protein>
<reference evidence="8 9" key="1">
    <citation type="submission" date="2020-08" db="EMBL/GenBank/DDBJ databases">
        <title>Genomic Encyclopedia of Type Strains, Phase IV (KMG-IV): sequencing the most valuable type-strain genomes for metagenomic binning, comparative biology and taxonomic classification.</title>
        <authorList>
            <person name="Goeker M."/>
        </authorList>
    </citation>
    <scope>NUCLEOTIDE SEQUENCE [LARGE SCALE GENOMIC DNA]</scope>
    <source>
        <strain evidence="8 9">DSM 17328</strain>
    </source>
</reference>